<dbReference type="SUPFAM" id="SSF82861">
    <property type="entry name" value="Mechanosensitive channel protein MscS (YggB), transmembrane region"/>
    <property type="match status" value="1"/>
</dbReference>
<feature type="transmembrane region" description="Helical" evidence="7">
    <location>
        <begin position="156"/>
        <end position="176"/>
    </location>
</feature>
<name>A0A9X1KYQ4_9BACT</name>
<sequence>MNRILIILFSGLLFFGCKKENAGEPVAQPDIETYDSLIDEQLDARYDSLEKAVKAKQTQTEEPEVKEDAKTPEEGEIDPKEIFRLISFSKILYSVVVVLIGFLIIRFLSNLIARFAERSAHHRITIKGLIPIVRIFGWIIIIVFIVGAIIQPPATTIYAIAASVAIAVGFAAQDILKNMFGGIMILFDRPFQLGDKIQIGDHYGEVVEIGLRSTRVVTPGDSLVSIPNGELMNNSVSNANNGEANCQVQADIYLPLTADTQRIRQVAIEAAQVSRFIYLNKPIAVLFSNELKDRRSVMKMAVKAYVSDIRNEMAFKSDMTEIIMRELLKQHLIDPKEMF</sequence>
<dbReference type="RefSeq" id="WP_225696971.1">
    <property type="nucleotide sequence ID" value="NZ_JAIXNE010000001.1"/>
</dbReference>
<dbReference type="SUPFAM" id="SSF50182">
    <property type="entry name" value="Sm-like ribonucleoproteins"/>
    <property type="match status" value="1"/>
</dbReference>
<keyword evidence="4 7" id="KW-1133">Transmembrane helix</keyword>
<feature type="transmembrane region" description="Helical" evidence="7">
    <location>
        <begin position="129"/>
        <end position="150"/>
    </location>
</feature>
<keyword evidence="5 7" id="KW-0472">Membrane</keyword>
<feature type="domain" description="Mechanosensitive ion channel MscS" evidence="8">
    <location>
        <begin position="174"/>
        <end position="240"/>
    </location>
</feature>
<evidence type="ECO:0000256" key="2">
    <source>
        <dbReference type="ARBA" id="ARBA00008017"/>
    </source>
</evidence>
<dbReference type="Proteomes" id="UP001139409">
    <property type="component" value="Unassembled WGS sequence"/>
</dbReference>
<feature type="region of interest" description="Disordered" evidence="6">
    <location>
        <begin position="54"/>
        <end position="73"/>
    </location>
</feature>
<proteinExistence type="inferred from homology"/>
<evidence type="ECO:0000256" key="3">
    <source>
        <dbReference type="ARBA" id="ARBA00022692"/>
    </source>
</evidence>
<dbReference type="PANTHER" id="PTHR30221">
    <property type="entry name" value="SMALL-CONDUCTANCE MECHANOSENSITIVE CHANNEL"/>
    <property type="match status" value="1"/>
</dbReference>
<dbReference type="InterPro" id="IPR006685">
    <property type="entry name" value="MscS_channel_2nd"/>
</dbReference>
<organism evidence="9 10">
    <name type="scientific">Fulvivirga sedimenti</name>
    <dbReference type="NCBI Taxonomy" id="2879465"/>
    <lineage>
        <taxon>Bacteria</taxon>
        <taxon>Pseudomonadati</taxon>
        <taxon>Bacteroidota</taxon>
        <taxon>Cytophagia</taxon>
        <taxon>Cytophagales</taxon>
        <taxon>Fulvivirgaceae</taxon>
        <taxon>Fulvivirga</taxon>
    </lineage>
</organism>
<evidence type="ECO:0000259" key="8">
    <source>
        <dbReference type="Pfam" id="PF00924"/>
    </source>
</evidence>
<gene>
    <name evidence="9" type="ORF">LDX50_03225</name>
</gene>
<evidence type="ECO:0000256" key="6">
    <source>
        <dbReference type="SAM" id="MobiDB-lite"/>
    </source>
</evidence>
<dbReference type="InterPro" id="IPR010920">
    <property type="entry name" value="LSM_dom_sf"/>
</dbReference>
<comment type="subcellular location">
    <subcellularLocation>
        <location evidence="1">Membrane</location>
        <topology evidence="1">Multi-pass membrane protein</topology>
    </subcellularLocation>
</comment>
<dbReference type="Pfam" id="PF00924">
    <property type="entry name" value="MS_channel_2nd"/>
    <property type="match status" value="1"/>
</dbReference>
<dbReference type="Gene3D" id="2.30.30.60">
    <property type="match status" value="1"/>
</dbReference>
<evidence type="ECO:0000256" key="1">
    <source>
        <dbReference type="ARBA" id="ARBA00004141"/>
    </source>
</evidence>
<protein>
    <submittedName>
        <fullName evidence="9">Mechanosensitive ion channel family protein</fullName>
    </submittedName>
</protein>
<evidence type="ECO:0000256" key="5">
    <source>
        <dbReference type="ARBA" id="ARBA00023136"/>
    </source>
</evidence>
<accession>A0A9X1KYQ4</accession>
<dbReference type="GO" id="GO:0016020">
    <property type="term" value="C:membrane"/>
    <property type="evidence" value="ECO:0007669"/>
    <property type="project" value="UniProtKB-SubCell"/>
</dbReference>
<feature type="transmembrane region" description="Helical" evidence="7">
    <location>
        <begin position="91"/>
        <end position="108"/>
    </location>
</feature>
<dbReference type="Gene3D" id="1.10.287.1260">
    <property type="match status" value="1"/>
</dbReference>
<comment type="similarity">
    <text evidence="2">Belongs to the MscS (TC 1.A.23) family.</text>
</comment>
<dbReference type="GO" id="GO:0008381">
    <property type="term" value="F:mechanosensitive monoatomic ion channel activity"/>
    <property type="evidence" value="ECO:0007669"/>
    <property type="project" value="InterPro"/>
</dbReference>
<dbReference type="InterPro" id="IPR011014">
    <property type="entry name" value="MscS_channel_TM-2"/>
</dbReference>
<dbReference type="EMBL" id="JAIXNE010000001">
    <property type="protein sequence ID" value="MCA6073861.1"/>
    <property type="molecule type" value="Genomic_DNA"/>
</dbReference>
<evidence type="ECO:0000256" key="4">
    <source>
        <dbReference type="ARBA" id="ARBA00022989"/>
    </source>
</evidence>
<evidence type="ECO:0000313" key="10">
    <source>
        <dbReference type="Proteomes" id="UP001139409"/>
    </source>
</evidence>
<dbReference type="PANTHER" id="PTHR30221:SF1">
    <property type="entry name" value="SMALL-CONDUCTANCE MECHANOSENSITIVE CHANNEL"/>
    <property type="match status" value="1"/>
</dbReference>
<evidence type="ECO:0000256" key="7">
    <source>
        <dbReference type="SAM" id="Phobius"/>
    </source>
</evidence>
<keyword evidence="10" id="KW-1185">Reference proteome</keyword>
<comment type="caution">
    <text evidence="9">The sequence shown here is derived from an EMBL/GenBank/DDBJ whole genome shotgun (WGS) entry which is preliminary data.</text>
</comment>
<dbReference type="InterPro" id="IPR045275">
    <property type="entry name" value="MscS_archaea/bacteria_type"/>
</dbReference>
<dbReference type="InterPro" id="IPR023408">
    <property type="entry name" value="MscS_beta-dom_sf"/>
</dbReference>
<keyword evidence="3 7" id="KW-0812">Transmembrane</keyword>
<dbReference type="PROSITE" id="PS51257">
    <property type="entry name" value="PROKAR_LIPOPROTEIN"/>
    <property type="match status" value="1"/>
</dbReference>
<reference evidence="9" key="1">
    <citation type="submission" date="2021-09" db="EMBL/GenBank/DDBJ databases">
        <title>Fulvivirga sp. isolated from coastal sediment.</title>
        <authorList>
            <person name="Yu H."/>
        </authorList>
    </citation>
    <scope>NUCLEOTIDE SEQUENCE</scope>
    <source>
        <strain evidence="9">1062</strain>
    </source>
</reference>
<dbReference type="AlphaFoldDB" id="A0A9X1KYQ4"/>
<evidence type="ECO:0000313" key="9">
    <source>
        <dbReference type="EMBL" id="MCA6073861.1"/>
    </source>
</evidence>